<keyword evidence="2" id="KW-1185">Reference proteome</keyword>
<dbReference type="EMBL" id="QKRA01000005">
    <property type="protein sequence ID" value="RDL43985.1"/>
    <property type="molecule type" value="Genomic_DNA"/>
</dbReference>
<dbReference type="SMART" id="SM00855">
    <property type="entry name" value="PGAM"/>
    <property type="match status" value="1"/>
</dbReference>
<dbReference type="InterPro" id="IPR013078">
    <property type="entry name" value="His_Pase_superF_clade-1"/>
</dbReference>
<dbReference type="PANTHER" id="PTHR48100">
    <property type="entry name" value="BROAD-SPECIFICITY PHOSPHATASE YOR283W-RELATED"/>
    <property type="match status" value="1"/>
</dbReference>
<dbReference type="AlphaFoldDB" id="A0A370U891"/>
<dbReference type="InterPro" id="IPR029033">
    <property type="entry name" value="His_PPase_superfam"/>
</dbReference>
<gene>
    <name evidence="1" type="ORF">DN730_12470</name>
</gene>
<dbReference type="OrthoDB" id="9783269at2"/>
<evidence type="ECO:0000313" key="1">
    <source>
        <dbReference type="EMBL" id="RDL43985.1"/>
    </source>
</evidence>
<dbReference type="Pfam" id="PF00300">
    <property type="entry name" value="His_Phos_1"/>
    <property type="match status" value="1"/>
</dbReference>
<sequence>MKLLLIRHPKPDVPLGLCYGQTDVPLVEDWFADAKAISSCLATQYADVQWQFFHSPLSRTALLAKAIAPHSDAVDAIKEIDFGEWESRLWQDIPKAEIDQWGADLAHAAPYDGESLTALTKRVMGWLEGVIATDQDTVLVTHSGVIKVLVAELCGIPLTHCHCFNPSYSTITELELGPGYAVLQRLGAGDWAK</sequence>
<dbReference type="Gene3D" id="3.40.50.1240">
    <property type="entry name" value="Phosphoglycerate mutase-like"/>
    <property type="match status" value="1"/>
</dbReference>
<dbReference type="SUPFAM" id="SSF53254">
    <property type="entry name" value="Phosphoglycerate mutase-like"/>
    <property type="match status" value="1"/>
</dbReference>
<protein>
    <submittedName>
        <fullName evidence="1">Phosphoglycerate mutase</fullName>
    </submittedName>
</protein>
<proteinExistence type="predicted"/>
<dbReference type="GO" id="GO:0016791">
    <property type="term" value="F:phosphatase activity"/>
    <property type="evidence" value="ECO:0007669"/>
    <property type="project" value="TreeGrafter"/>
</dbReference>
<comment type="caution">
    <text evidence="1">The sequence shown here is derived from an EMBL/GenBank/DDBJ whole genome shotgun (WGS) entry which is preliminary data.</text>
</comment>
<organism evidence="1 2">
    <name type="scientific">Marinomonas piezotolerans</name>
    <dbReference type="NCBI Taxonomy" id="2213058"/>
    <lineage>
        <taxon>Bacteria</taxon>
        <taxon>Pseudomonadati</taxon>
        <taxon>Pseudomonadota</taxon>
        <taxon>Gammaproteobacteria</taxon>
        <taxon>Oceanospirillales</taxon>
        <taxon>Oceanospirillaceae</taxon>
        <taxon>Marinomonas</taxon>
    </lineage>
</organism>
<name>A0A370U891_9GAMM</name>
<dbReference type="InterPro" id="IPR050275">
    <property type="entry name" value="PGM_Phosphatase"/>
</dbReference>
<evidence type="ECO:0000313" key="2">
    <source>
        <dbReference type="Proteomes" id="UP000254326"/>
    </source>
</evidence>
<accession>A0A370U891</accession>
<dbReference type="Proteomes" id="UP000254326">
    <property type="component" value="Unassembled WGS sequence"/>
</dbReference>
<dbReference type="RefSeq" id="WP_115468470.1">
    <property type="nucleotide sequence ID" value="NZ_QKRA01000005.1"/>
</dbReference>
<reference evidence="1 2" key="1">
    <citation type="submission" date="2018-06" db="EMBL/GenBank/DDBJ databases">
        <title>Marinomonas sp. YLB-05 draft genome sequence.</title>
        <authorList>
            <person name="Yu L."/>
            <person name="Tang X."/>
        </authorList>
    </citation>
    <scope>NUCLEOTIDE SEQUENCE [LARGE SCALE GENOMIC DNA]</scope>
    <source>
        <strain evidence="1 2">YLB-05</strain>
    </source>
</reference>